<evidence type="ECO:0000259" key="4">
    <source>
        <dbReference type="PROSITE" id="PS51272"/>
    </source>
</evidence>
<feature type="coiled-coil region" evidence="2">
    <location>
        <begin position="29"/>
        <end position="101"/>
    </location>
</feature>
<dbReference type="PANTHER" id="PTHR43308">
    <property type="entry name" value="OUTER MEMBRANE PROTEIN ALPHA-RELATED"/>
    <property type="match status" value="1"/>
</dbReference>
<evidence type="ECO:0000313" key="5">
    <source>
        <dbReference type="EMBL" id="SHH12652.1"/>
    </source>
</evidence>
<dbReference type="InterPro" id="IPR001119">
    <property type="entry name" value="SLH_dom"/>
</dbReference>
<evidence type="ECO:0000313" key="6">
    <source>
        <dbReference type="Proteomes" id="UP000184032"/>
    </source>
</evidence>
<feature type="chain" id="PRO_5012409449" evidence="3">
    <location>
        <begin position="31"/>
        <end position="1021"/>
    </location>
</feature>
<feature type="domain" description="SLH" evidence="4">
    <location>
        <begin position="829"/>
        <end position="887"/>
    </location>
</feature>
<dbReference type="EMBL" id="FQXI01000002">
    <property type="protein sequence ID" value="SHH12652.1"/>
    <property type="molecule type" value="Genomic_DNA"/>
</dbReference>
<keyword evidence="6" id="KW-1185">Reference proteome</keyword>
<dbReference type="Pfam" id="PF00395">
    <property type="entry name" value="SLH"/>
    <property type="match status" value="3"/>
</dbReference>
<evidence type="ECO:0000256" key="1">
    <source>
        <dbReference type="ARBA" id="ARBA00004196"/>
    </source>
</evidence>
<dbReference type="RefSeq" id="WP_073183679.1">
    <property type="nucleotide sequence ID" value="NZ_FQXI01000002.1"/>
</dbReference>
<dbReference type="Proteomes" id="UP000184032">
    <property type="component" value="Unassembled WGS sequence"/>
</dbReference>
<dbReference type="NCBIfam" id="TIGR01451">
    <property type="entry name" value="B_ant_repeat"/>
    <property type="match status" value="1"/>
</dbReference>
<gene>
    <name evidence="5" type="ORF">SAMN02745245_00631</name>
</gene>
<organism evidence="5 6">
    <name type="scientific">Anaerosphaera aminiphila DSM 21120</name>
    <dbReference type="NCBI Taxonomy" id="1120995"/>
    <lineage>
        <taxon>Bacteria</taxon>
        <taxon>Bacillati</taxon>
        <taxon>Bacillota</taxon>
        <taxon>Tissierellia</taxon>
        <taxon>Tissierellales</taxon>
        <taxon>Peptoniphilaceae</taxon>
        <taxon>Anaerosphaera</taxon>
    </lineage>
</organism>
<feature type="signal peptide" evidence="3">
    <location>
        <begin position="1"/>
        <end position="30"/>
    </location>
</feature>
<dbReference type="STRING" id="1120995.SAMN02745245_00631"/>
<evidence type="ECO:0000256" key="2">
    <source>
        <dbReference type="SAM" id="Coils"/>
    </source>
</evidence>
<reference evidence="5 6" key="1">
    <citation type="submission" date="2016-11" db="EMBL/GenBank/DDBJ databases">
        <authorList>
            <person name="Jaros S."/>
            <person name="Januszkiewicz K."/>
            <person name="Wedrychowicz H."/>
        </authorList>
    </citation>
    <scope>NUCLEOTIDE SEQUENCE [LARGE SCALE GENOMIC DNA]</scope>
    <source>
        <strain evidence="5 6">DSM 21120</strain>
    </source>
</reference>
<sequence length="1021" mass="113368">MNKNIKRLTSFILAFVIICSTFFPSNISYADKTQENEKQVINVEDAEEANNNLNNLENLDQEGSEEGMEEIGQEELNQVNLEKELRQEELRQEELEQIELEKYLEQFNSRRIEPTERIIKLNTDSNQKIDITEEIHNYLESMPKPRQKRSIPSDDNEGGLVTKIDIIVRATFEAVPGSKYQLSDYIEDIIPLHFEGIYVGDEPAGNITNGDNITDRINPEGFDINISDIYGNGGVEDKDLFTEDMTVDGYDHIADYLCTNFLLRCDKSVLKEVGGEKLDAYLAISTGGGGSVAIPELRLILREKAQPDGVLGDAVITKQVLNETKGETEYSEEIVANPGDKVSYKIEISNSANIDNPVTVKDKLNEKLTNIELVKDGLTEDDIFENKDGEINISTTVGSKENNPKVFIYKAVVAKDAVENIINIAEYEKLQQYKGELTDDNQDEVDLGEDGDSFIAKNGTEIFIYGGKPFVKVKDTVTATVKVKPLYKVEYDANGGTGSQTDTNSPYIIDSEVIVLDKGNMEKGNHTFTGWNTEKDGTGTAYAADSKFKISEDMTFYAQWIENDKYKVTYDGNGADSGAVNDLTEYYLNDEVTVKDKGDLVKANHTFAGWNTEKNGTGTAYAAGTKFNITKNITLYAQWTEIKPTDPKLVITKTDNLLSNKVEIGDTFKYYINIKNTGAIDVKNIKILDRVPSKLDIRNVVPSAAKITGQLVEYTVPTIKAGETFTITIEVKVNSSAKDGDKIQNIAVVDGEDVPSRELIVDEPSTSTGWTWSGGGSTTTTLNKEDHYAYMIGYPNGTVKPEGKITRAEVSTIFFRMMTDSSRNSNWSSINNYNDVGAETWYNNAISTLSNAKAVTGYPDGSFKPNAKITRGEFATMASRFLSDTSSLANNKFTDVKGNWAENEINKLASLGLISGYTDGSFKPDQEITRAEAATLVNAVLERTPDKDHLLSNMKTWTDNSNRNAWYYAQIQEATNSHTYTRASKTNIEIWKELLPVRDWAALEKARSSTNSVSGGGSVIK</sequence>
<dbReference type="InterPro" id="IPR047589">
    <property type="entry name" value="DUF11_rpt"/>
</dbReference>
<dbReference type="InterPro" id="IPR013378">
    <property type="entry name" value="InlB-like_B-rpt"/>
</dbReference>
<dbReference type="InterPro" id="IPR051465">
    <property type="entry name" value="Cell_Envelope_Struct_Comp"/>
</dbReference>
<keyword evidence="2" id="KW-0175">Coiled coil</keyword>
<feature type="domain" description="SLH" evidence="4">
    <location>
        <begin position="888"/>
        <end position="951"/>
    </location>
</feature>
<dbReference type="NCBIfam" id="TIGR02543">
    <property type="entry name" value="List_Bact_rpt"/>
    <property type="match status" value="1"/>
</dbReference>
<keyword evidence="3" id="KW-0732">Signal</keyword>
<dbReference type="Pfam" id="PF01345">
    <property type="entry name" value="DUF11"/>
    <property type="match status" value="1"/>
</dbReference>
<proteinExistence type="predicted"/>
<dbReference type="GO" id="GO:0030313">
    <property type="term" value="C:cell envelope"/>
    <property type="evidence" value="ECO:0007669"/>
    <property type="project" value="UniProtKB-SubCell"/>
</dbReference>
<accession>A0A1M5QF41</accession>
<comment type="subcellular location">
    <subcellularLocation>
        <location evidence="1">Cell envelope</location>
    </subcellularLocation>
</comment>
<dbReference type="Pfam" id="PF09479">
    <property type="entry name" value="Flg_new"/>
    <property type="match status" value="2"/>
</dbReference>
<protein>
    <submittedName>
        <fullName evidence="5">Conserved repeat domain-containing protein/Listeria/Bacterioides repeat-containing protein</fullName>
    </submittedName>
</protein>
<dbReference type="Gene3D" id="2.60.40.4270">
    <property type="entry name" value="Listeria-Bacteroides repeat domain"/>
    <property type="match status" value="2"/>
</dbReference>
<dbReference type="PROSITE" id="PS51272">
    <property type="entry name" value="SLH"/>
    <property type="match status" value="2"/>
</dbReference>
<dbReference type="AlphaFoldDB" id="A0A1M5QF41"/>
<evidence type="ECO:0000256" key="3">
    <source>
        <dbReference type="SAM" id="SignalP"/>
    </source>
</evidence>
<name>A0A1M5QF41_9FIRM</name>
<dbReference type="InterPro" id="IPR001434">
    <property type="entry name" value="OmcB-like_DUF11"/>
</dbReference>
<dbReference type="OrthoDB" id="1698971at2"/>
<dbReference type="InterPro" id="IPR042229">
    <property type="entry name" value="Listeria/Bacterioides_rpt_sf"/>
</dbReference>
<dbReference type="Gene3D" id="2.60.40.740">
    <property type="match status" value="1"/>
</dbReference>